<feature type="region of interest" description="Disordered" evidence="1">
    <location>
        <begin position="308"/>
        <end position="327"/>
    </location>
</feature>
<protein>
    <submittedName>
        <fullName evidence="2">Uncharacterized protein</fullName>
    </submittedName>
</protein>
<sequence>MKEQDHHSVVTHWGGRQERYREFKRTQNRAHDPFGVQPLQFGSDLHYEAWVLERFSPTTKSLTRKPTDVKAVIAGTDRSAKATFVVTRRDDSVDYVFVAKTDASTPAMRALGKIAAANGAQVIVRTRAEIRTRADEFWWWEKLRQVAVLWVRKGSEYDDALVALVATGNRTLAELCSQIDAPRDLIRARLARLHVAGQPFWSWLPSHTGAMRLLVARQVQALFVRSLIRMSKLRYGVQVAWSELPDQALFLLPWRLRPTAEPGGLEFEVRTHVDLNTVDRLASRYRRHWLIEAPEDASTLGLVTSTTAGKPSLSLPGDPPLGAVSQP</sequence>
<dbReference type="EMBL" id="NISI01000001">
    <property type="protein sequence ID" value="OWR04988.1"/>
    <property type="molecule type" value="Genomic_DNA"/>
</dbReference>
<name>A0A254NII9_9BURK</name>
<evidence type="ECO:0000256" key="1">
    <source>
        <dbReference type="SAM" id="MobiDB-lite"/>
    </source>
</evidence>
<feature type="compositionally biased region" description="Low complexity" evidence="1">
    <location>
        <begin position="311"/>
        <end position="327"/>
    </location>
</feature>
<organism evidence="2 3">
    <name type="scientific">Roseateles puraquae</name>
    <dbReference type="NCBI Taxonomy" id="431059"/>
    <lineage>
        <taxon>Bacteria</taxon>
        <taxon>Pseudomonadati</taxon>
        <taxon>Pseudomonadota</taxon>
        <taxon>Betaproteobacteria</taxon>
        <taxon>Burkholderiales</taxon>
        <taxon>Sphaerotilaceae</taxon>
        <taxon>Roseateles</taxon>
    </lineage>
</organism>
<dbReference type="OrthoDB" id="9153085at2"/>
<evidence type="ECO:0000313" key="2">
    <source>
        <dbReference type="EMBL" id="OWR04988.1"/>
    </source>
</evidence>
<dbReference type="AlphaFoldDB" id="A0A254NII9"/>
<reference evidence="2 3" key="1">
    <citation type="journal article" date="2007" name="Int. J. Syst. Evol. Microbiol.">
        <title>Description of Pelomonas aquatica sp. nov. and Pelomonas puraquae sp. nov., isolated from industrial and haemodialysis water.</title>
        <authorList>
            <person name="Gomila M."/>
            <person name="Bowien B."/>
            <person name="Falsen E."/>
            <person name="Moore E.R."/>
            <person name="Lalucat J."/>
        </authorList>
    </citation>
    <scope>NUCLEOTIDE SEQUENCE [LARGE SCALE GENOMIC DNA]</scope>
    <source>
        <strain evidence="2 3">CCUG 52769</strain>
    </source>
</reference>
<dbReference type="RefSeq" id="WP_088481202.1">
    <property type="nucleotide sequence ID" value="NZ_NISI01000001.1"/>
</dbReference>
<gene>
    <name evidence="2" type="ORF">CDO81_00405</name>
</gene>
<proteinExistence type="predicted"/>
<dbReference type="Proteomes" id="UP000197446">
    <property type="component" value="Unassembled WGS sequence"/>
</dbReference>
<keyword evidence="3" id="KW-1185">Reference proteome</keyword>
<evidence type="ECO:0000313" key="3">
    <source>
        <dbReference type="Proteomes" id="UP000197446"/>
    </source>
</evidence>
<comment type="caution">
    <text evidence="2">The sequence shown here is derived from an EMBL/GenBank/DDBJ whole genome shotgun (WGS) entry which is preliminary data.</text>
</comment>
<accession>A0A254NII9</accession>